<reference evidence="5 6" key="1">
    <citation type="journal article" date="2016" name="Nat. Commun.">
        <title>Thousands of microbial genomes shed light on interconnected biogeochemical processes in an aquifer system.</title>
        <authorList>
            <person name="Anantharaman K."/>
            <person name="Brown C.T."/>
            <person name="Hug L.A."/>
            <person name="Sharon I."/>
            <person name="Castelle C.J."/>
            <person name="Probst A.J."/>
            <person name="Thomas B.C."/>
            <person name="Singh A."/>
            <person name="Wilkins M.J."/>
            <person name="Karaoz U."/>
            <person name="Brodie E.L."/>
            <person name="Williams K.H."/>
            <person name="Hubbard S.S."/>
            <person name="Banfield J.F."/>
        </authorList>
    </citation>
    <scope>NUCLEOTIDE SEQUENCE [LARGE SCALE GENOMIC DNA]</scope>
</reference>
<evidence type="ECO:0000256" key="3">
    <source>
        <dbReference type="ARBA" id="ARBA00023014"/>
    </source>
</evidence>
<dbReference type="CDD" id="cd01335">
    <property type="entry name" value="Radical_SAM"/>
    <property type="match status" value="1"/>
</dbReference>
<dbReference type="InterPro" id="IPR040086">
    <property type="entry name" value="MJ0683-like"/>
</dbReference>
<dbReference type="Pfam" id="PF04055">
    <property type="entry name" value="Radical_SAM"/>
    <property type="match status" value="1"/>
</dbReference>
<protein>
    <recommendedName>
        <fullName evidence="4">Elp3/MiaA/NifB-like radical SAM core domain-containing protein</fullName>
    </recommendedName>
</protein>
<feature type="domain" description="Elp3/MiaA/NifB-like radical SAM core" evidence="4">
    <location>
        <begin position="21"/>
        <end position="252"/>
    </location>
</feature>
<keyword evidence="2" id="KW-0408">Iron</keyword>
<dbReference type="STRING" id="1798697.A2373_01020"/>
<dbReference type="SFLD" id="SFLDS00029">
    <property type="entry name" value="Radical_SAM"/>
    <property type="match status" value="1"/>
</dbReference>
<organism evidence="5 6">
    <name type="scientific">Candidatus Magasanikbacteria bacterium RIFOXYB1_FULL_40_15</name>
    <dbReference type="NCBI Taxonomy" id="1798697"/>
    <lineage>
        <taxon>Bacteria</taxon>
        <taxon>Candidatus Magasanikiibacteriota</taxon>
    </lineage>
</organism>
<dbReference type="GO" id="GO:0051536">
    <property type="term" value="F:iron-sulfur cluster binding"/>
    <property type="evidence" value="ECO:0007669"/>
    <property type="project" value="UniProtKB-KW"/>
</dbReference>
<dbReference type="AlphaFoldDB" id="A0A1F6NG20"/>
<dbReference type="Gene3D" id="3.80.30.30">
    <property type="match status" value="1"/>
</dbReference>
<comment type="caution">
    <text evidence="5">The sequence shown here is derived from an EMBL/GenBank/DDBJ whole genome shotgun (WGS) entry which is preliminary data.</text>
</comment>
<accession>A0A1F6NG20</accession>
<dbReference type="InterPro" id="IPR007197">
    <property type="entry name" value="rSAM"/>
</dbReference>
<dbReference type="InterPro" id="IPR006638">
    <property type="entry name" value="Elp3/MiaA/NifB-like_rSAM"/>
</dbReference>
<dbReference type="GO" id="GO:0046872">
    <property type="term" value="F:metal ion binding"/>
    <property type="evidence" value="ECO:0007669"/>
    <property type="project" value="UniProtKB-KW"/>
</dbReference>
<keyword evidence="1" id="KW-0479">Metal-binding</keyword>
<dbReference type="PANTHER" id="PTHR43432">
    <property type="entry name" value="SLR0285 PROTEIN"/>
    <property type="match status" value="1"/>
</dbReference>
<evidence type="ECO:0000256" key="1">
    <source>
        <dbReference type="ARBA" id="ARBA00022723"/>
    </source>
</evidence>
<dbReference type="GO" id="GO:0003824">
    <property type="term" value="F:catalytic activity"/>
    <property type="evidence" value="ECO:0007669"/>
    <property type="project" value="InterPro"/>
</dbReference>
<dbReference type="SUPFAM" id="SSF102114">
    <property type="entry name" value="Radical SAM enzymes"/>
    <property type="match status" value="1"/>
</dbReference>
<evidence type="ECO:0000313" key="5">
    <source>
        <dbReference type="EMBL" id="OGH82802.1"/>
    </source>
</evidence>
<proteinExistence type="predicted"/>
<keyword evidence="3" id="KW-0411">Iron-sulfur</keyword>
<dbReference type="InterPro" id="IPR058240">
    <property type="entry name" value="rSAM_sf"/>
</dbReference>
<gene>
    <name evidence="5" type="ORF">A2373_01020</name>
</gene>
<dbReference type="PANTHER" id="PTHR43432:SF6">
    <property type="entry name" value="RADICAL SAM CORE DOMAIN-CONTAINING PROTEIN"/>
    <property type="match status" value="1"/>
</dbReference>
<dbReference type="SFLD" id="SFLDG01084">
    <property type="entry name" value="Uncharacterised_Radical_SAM_Su"/>
    <property type="match status" value="1"/>
</dbReference>
<evidence type="ECO:0000313" key="6">
    <source>
        <dbReference type="Proteomes" id="UP000176300"/>
    </source>
</evidence>
<evidence type="ECO:0000259" key="4">
    <source>
        <dbReference type="SMART" id="SM00729"/>
    </source>
</evidence>
<dbReference type="SMART" id="SM00729">
    <property type="entry name" value="Elp3"/>
    <property type="match status" value="1"/>
</dbReference>
<sequence>MIKVKEIQASSIITKSNLPDADYVINPYVGCAHSCIYCYARFMKRFTGHTEEWGKFVDVKINAPDLIPVKTEKYKGKSIFLSSVTDPYLPLERKYQLTRKILERLIPLEPDLGVLTKSDLVARDIDLLKQFKNCEVGFTITTLDDNLRKEIEPFTSPVENRIKALEKVKEAGIKTYVFIGPILPFLTDWKKIILKTKHCSDFYMFEDLNIKGSIWSSVKKWLKEKHPELAEKYERVYFSKSDYWSKVKEEIKQFCEEQKVDYKIYFHYD</sequence>
<evidence type="ECO:0000256" key="2">
    <source>
        <dbReference type="ARBA" id="ARBA00023004"/>
    </source>
</evidence>
<dbReference type="EMBL" id="MFQS01000028">
    <property type="protein sequence ID" value="OGH82802.1"/>
    <property type="molecule type" value="Genomic_DNA"/>
</dbReference>
<name>A0A1F6NG20_9BACT</name>
<dbReference type="Proteomes" id="UP000176300">
    <property type="component" value="Unassembled WGS sequence"/>
</dbReference>